<feature type="compositionally biased region" description="Basic and acidic residues" evidence="1">
    <location>
        <begin position="1"/>
        <end position="16"/>
    </location>
</feature>
<evidence type="ECO:0000313" key="3">
    <source>
        <dbReference type="Proteomes" id="UP001596220"/>
    </source>
</evidence>
<sequence length="345" mass="34796">MEIGEPERSGRHRSEDGAAMWLPAGGELDHSPAAPAPPSTPALPPIPALPPQRAYGACVLPAQRARDPLADSDAVGLRKFNIGLVPASATPPGTWKRAAWFAVLSSAAVLVGLALAAAELVGSGGPAERVGLPGYPTDVPLLTGSSSATSPPPATAAPAAAEPGRPDAPWSPDARRRAAGVGVVAEPVDAAPATTEPAAGDPATATAVLAAPTGSPEVTTVPGGAEPPRVDGLVIAARTERFYEEAVRDAGTALAMVSDSFRPGAEALLAQRFADVSLVEVTAIRVDPARGVTLSTLQLTLKDGTRVVEERELGFATTGEPLINAERPAGGAQGSTGNAERHVAP</sequence>
<protein>
    <submittedName>
        <fullName evidence="2">Uncharacterized protein</fullName>
    </submittedName>
</protein>
<comment type="caution">
    <text evidence="2">The sequence shown here is derived from an EMBL/GenBank/DDBJ whole genome shotgun (WGS) entry which is preliminary data.</text>
</comment>
<accession>A0ABW1P234</accession>
<feature type="region of interest" description="Disordered" evidence="1">
    <location>
        <begin position="141"/>
        <end position="179"/>
    </location>
</feature>
<organism evidence="2 3">
    <name type="scientific">Saccharothrix lopnurensis</name>
    <dbReference type="NCBI Taxonomy" id="1670621"/>
    <lineage>
        <taxon>Bacteria</taxon>
        <taxon>Bacillati</taxon>
        <taxon>Actinomycetota</taxon>
        <taxon>Actinomycetes</taxon>
        <taxon>Pseudonocardiales</taxon>
        <taxon>Pseudonocardiaceae</taxon>
        <taxon>Saccharothrix</taxon>
    </lineage>
</organism>
<feature type="region of interest" description="Disordered" evidence="1">
    <location>
        <begin position="1"/>
        <end position="47"/>
    </location>
</feature>
<name>A0ABW1P234_9PSEU</name>
<feature type="region of interest" description="Disordered" evidence="1">
    <location>
        <begin position="318"/>
        <end position="345"/>
    </location>
</feature>
<dbReference type="RefSeq" id="WP_380634903.1">
    <property type="nucleotide sequence ID" value="NZ_JBHSQO010000007.1"/>
</dbReference>
<proteinExistence type="predicted"/>
<gene>
    <name evidence="2" type="ORF">ACFP3R_10010</name>
</gene>
<dbReference type="Proteomes" id="UP001596220">
    <property type="component" value="Unassembled WGS sequence"/>
</dbReference>
<keyword evidence="3" id="KW-1185">Reference proteome</keyword>
<dbReference type="EMBL" id="JBHSQO010000007">
    <property type="protein sequence ID" value="MFC6089603.1"/>
    <property type="molecule type" value="Genomic_DNA"/>
</dbReference>
<evidence type="ECO:0000256" key="1">
    <source>
        <dbReference type="SAM" id="MobiDB-lite"/>
    </source>
</evidence>
<reference evidence="3" key="1">
    <citation type="journal article" date="2019" name="Int. J. Syst. Evol. Microbiol.">
        <title>The Global Catalogue of Microorganisms (GCM) 10K type strain sequencing project: providing services to taxonomists for standard genome sequencing and annotation.</title>
        <authorList>
            <consortium name="The Broad Institute Genomics Platform"/>
            <consortium name="The Broad Institute Genome Sequencing Center for Infectious Disease"/>
            <person name="Wu L."/>
            <person name="Ma J."/>
        </authorList>
    </citation>
    <scope>NUCLEOTIDE SEQUENCE [LARGE SCALE GENOMIC DNA]</scope>
    <source>
        <strain evidence="3">CGMCC 4.7246</strain>
    </source>
</reference>
<feature type="compositionally biased region" description="Pro residues" evidence="1">
    <location>
        <begin position="34"/>
        <end position="47"/>
    </location>
</feature>
<evidence type="ECO:0000313" key="2">
    <source>
        <dbReference type="EMBL" id="MFC6089603.1"/>
    </source>
</evidence>